<feature type="region of interest" description="Disordered" evidence="1">
    <location>
        <begin position="320"/>
        <end position="345"/>
    </location>
</feature>
<feature type="region of interest" description="Disordered" evidence="1">
    <location>
        <begin position="274"/>
        <end position="302"/>
    </location>
</feature>
<keyword evidence="3" id="KW-1185">Reference proteome</keyword>
<feature type="compositionally biased region" description="Polar residues" evidence="1">
    <location>
        <begin position="1110"/>
        <end position="1139"/>
    </location>
</feature>
<feature type="region of interest" description="Disordered" evidence="1">
    <location>
        <begin position="1079"/>
        <end position="1142"/>
    </location>
</feature>
<accession>A0AAD8B0T8</accession>
<feature type="compositionally biased region" description="Basic and acidic residues" evidence="1">
    <location>
        <begin position="605"/>
        <end position="614"/>
    </location>
</feature>
<feature type="region of interest" description="Disordered" evidence="1">
    <location>
        <begin position="1163"/>
        <end position="1201"/>
    </location>
</feature>
<feature type="compositionally biased region" description="Polar residues" evidence="1">
    <location>
        <begin position="491"/>
        <end position="525"/>
    </location>
</feature>
<dbReference type="Gene3D" id="3.10.490.10">
    <property type="entry name" value="Gamma-glutamyl cyclotransferase-like"/>
    <property type="match status" value="1"/>
</dbReference>
<sequence>MDVKNGDLQGEVKLDIGSVCSDYSHTSKISHCNSQSTRKSARAISSISNRARCIKEYEDPGCTSLSVDLKQGDENNLDSIREARSSSRISLRLSTRSAATTRVPSVQSSGWMKSVADLDLSSRLMSSGLLRPQSSKSYTTLLQNPPKSNSNVKMPFKHNTNKPDVTTVVVSPGREMSELTVLATSVIKKVLKEQKPPKINHVQGRLLKARLVLKPLDPVSVTSPTIQQCRGIIAETRAYGASSSRTFQRWKAIMSGSHRFIHPDVDLKDSMSLGESVHRTSQATSPVPSEDMSPEGYHETIGSDLQDGIKEDFENFINTTVSKSDEHPALSDEGPSKSKRLTEVLPEDILTVTNDSKINTETKSDVKGDVESEVLSSATSKTAGHKRPRSAFFPHHDPFDPDSLRPKTTGDNIRPKSVRFADENKKPPDSSGSAPLVKKADDKEKKNKSKTSCRPHSESGIRSHDPDDHNGSDPCDIHKFTYSDKLKANIGQQGSDSKQSFSNGNSNSPSDTLEITTESNSQLSENSEDKQILSMPKAATVHFETCYDPNVKQQQHTRNATMNIKTHLGVKSSNYKQKKKLPIDQSFASKNIEQKQRIHHTNSTLRKDPNLHASNEKKFEQEPILEFSHLKSDNAKCNITHLPPKGSNVNLPHGHKKSLKKAPHIKDRPFSASSYINKDIVERKPRVHSASKPARAADSNIFIERNGILSRHGLLGKKRPASAPSITSYNIVKNDSQNTESMSKSCGTQLKEKPRKKTSKRREKDLTLNTDSAADVDKMWEELPEDVEDDFQDDLFLSKFKQLENELELNKAALQAEKLKCSMSQAVDSGKNLIEVLEPENVIVSESSPVVIPGEILQEDDIDDEDEIVCDGSIIRESTFDQQSAEAEPETTISCNLYKKTNLFVPISKRRQNKLKDSTRKKVRRGSVPKSTTAVDETNNVSSCNHEKSVNRVENGSEALNEHVIENLCETAAALLQGSGETNTKDVNDAHAIQKQLKETRKQLELDYPHLTKHFENHVSRSLGVKRVMASHGFQQSSDPDILYQGDLYNSLLQAYRHHFDISNEENDDDFDEGITTTSKKVHLHPKSELLGGSKHQGRNSHHGSGAGLKTQNAVDYSNILEGSSMTKSRPWSGTTNDSGLEADVLSNDEEDEIEAVNETTQIKHSAQNASATEAHEDNADPFSNANKNHKTERQDSLTEFETTSNALEIVAQAKKLSKSKKKSRHYEDMNTLSQVPPLCFRLNAKPPSGHLFYFAYDQNMSLDRMTTYLSAGEPLVRFWSLLFGFELVFNKKALTAGVNFDLQDVGGFPNLAYNGKSSVEGCLYQLTPGQLECLDKFMGYPQNCDHIVLPVWMSNCTNPEDLGVAQYCVPACTYIAKDDMTWTTPIEPNEFALTQCIKAADLLTPSYRDHLATISKSLSSSSLFTENSAVLSVTCVA</sequence>
<dbReference type="Proteomes" id="UP001233172">
    <property type="component" value="Unassembled WGS sequence"/>
</dbReference>
<evidence type="ECO:0000313" key="2">
    <source>
        <dbReference type="EMBL" id="KAK0045294.1"/>
    </source>
</evidence>
<feature type="region of interest" description="Disordered" evidence="1">
    <location>
        <begin position="643"/>
        <end position="662"/>
    </location>
</feature>
<feature type="region of interest" description="Disordered" evidence="1">
    <location>
        <begin position="915"/>
        <end position="938"/>
    </location>
</feature>
<feature type="compositionally biased region" description="Basic and acidic residues" evidence="1">
    <location>
        <begin position="394"/>
        <end position="405"/>
    </location>
</feature>
<comment type="caution">
    <text evidence="2">The sequence shown here is derived from an EMBL/GenBank/DDBJ whole genome shotgun (WGS) entry which is preliminary data.</text>
</comment>
<feature type="compositionally biased region" description="Basic residues" evidence="1">
    <location>
        <begin position="653"/>
        <end position="662"/>
    </location>
</feature>
<proteinExistence type="predicted"/>
<dbReference type="InterPro" id="IPR013024">
    <property type="entry name" value="GGCT-like"/>
</dbReference>
<protein>
    <submittedName>
        <fullName evidence="2">Uncharacterized protein</fullName>
    </submittedName>
</protein>
<feature type="region of interest" description="Disordered" evidence="1">
    <location>
        <begin position="362"/>
        <end position="476"/>
    </location>
</feature>
<dbReference type="CDD" id="cd06661">
    <property type="entry name" value="GGCT_like"/>
    <property type="match status" value="1"/>
</dbReference>
<feature type="compositionally biased region" description="Polar residues" evidence="1">
    <location>
        <begin position="929"/>
        <end position="938"/>
    </location>
</feature>
<dbReference type="EMBL" id="JASAOG010000183">
    <property type="protein sequence ID" value="KAK0045294.1"/>
    <property type="molecule type" value="Genomic_DNA"/>
</dbReference>
<feature type="compositionally biased region" description="Basic and acidic residues" evidence="1">
    <location>
        <begin position="419"/>
        <end position="428"/>
    </location>
</feature>
<feature type="compositionally biased region" description="Basic and acidic residues" evidence="1">
    <location>
        <begin position="455"/>
        <end position="476"/>
    </location>
</feature>
<evidence type="ECO:0000256" key="1">
    <source>
        <dbReference type="SAM" id="MobiDB-lite"/>
    </source>
</evidence>
<reference evidence="2" key="1">
    <citation type="journal article" date="2023" name="PLoS Negl. Trop. Dis.">
        <title>A genome sequence for Biomphalaria pfeifferi, the major vector snail for the human-infecting parasite Schistosoma mansoni.</title>
        <authorList>
            <person name="Bu L."/>
            <person name="Lu L."/>
            <person name="Laidemitt M.R."/>
            <person name="Zhang S.M."/>
            <person name="Mutuku M."/>
            <person name="Mkoji G."/>
            <person name="Steinauer M."/>
            <person name="Loker E.S."/>
        </authorList>
    </citation>
    <scope>NUCLEOTIDE SEQUENCE</scope>
    <source>
        <strain evidence="2">KasaAsao</strain>
    </source>
</reference>
<organism evidence="2 3">
    <name type="scientific">Biomphalaria pfeifferi</name>
    <name type="common">Bloodfluke planorb</name>
    <name type="synonym">Freshwater snail</name>
    <dbReference type="NCBI Taxonomy" id="112525"/>
    <lineage>
        <taxon>Eukaryota</taxon>
        <taxon>Metazoa</taxon>
        <taxon>Spiralia</taxon>
        <taxon>Lophotrochozoa</taxon>
        <taxon>Mollusca</taxon>
        <taxon>Gastropoda</taxon>
        <taxon>Heterobranchia</taxon>
        <taxon>Euthyneura</taxon>
        <taxon>Panpulmonata</taxon>
        <taxon>Hygrophila</taxon>
        <taxon>Lymnaeoidea</taxon>
        <taxon>Planorbidae</taxon>
        <taxon>Biomphalaria</taxon>
    </lineage>
</organism>
<evidence type="ECO:0000313" key="3">
    <source>
        <dbReference type="Proteomes" id="UP001233172"/>
    </source>
</evidence>
<feature type="compositionally biased region" description="Basic and acidic residues" evidence="1">
    <location>
        <begin position="323"/>
        <end position="342"/>
    </location>
</feature>
<feature type="region of interest" description="Disordered" evidence="1">
    <location>
        <begin position="737"/>
        <end position="768"/>
    </location>
</feature>
<reference evidence="2" key="2">
    <citation type="submission" date="2023-04" db="EMBL/GenBank/DDBJ databases">
        <authorList>
            <person name="Bu L."/>
            <person name="Lu L."/>
            <person name="Laidemitt M.R."/>
            <person name="Zhang S.M."/>
            <person name="Mutuku M."/>
            <person name="Mkoji G."/>
            <person name="Steinauer M."/>
            <person name="Loker E.S."/>
        </authorList>
    </citation>
    <scope>NUCLEOTIDE SEQUENCE</scope>
    <source>
        <strain evidence="2">KasaAsao</strain>
        <tissue evidence="2">Whole Snail</tissue>
    </source>
</reference>
<feature type="region of interest" description="Disordered" evidence="1">
    <location>
        <begin position="594"/>
        <end position="614"/>
    </location>
</feature>
<feature type="compositionally biased region" description="Polar residues" evidence="1">
    <location>
        <begin position="1163"/>
        <end position="1172"/>
    </location>
</feature>
<dbReference type="InterPro" id="IPR036568">
    <property type="entry name" value="GGCT-like_sf"/>
</dbReference>
<name>A0AAD8B0T8_BIOPF</name>
<gene>
    <name evidence="2" type="ORF">Bpfe_025303</name>
</gene>
<feature type="compositionally biased region" description="Polar residues" evidence="1">
    <location>
        <begin position="737"/>
        <end position="748"/>
    </location>
</feature>
<dbReference type="SUPFAM" id="SSF110857">
    <property type="entry name" value="Gamma-glutamyl cyclotransferase-like"/>
    <property type="match status" value="1"/>
</dbReference>
<feature type="region of interest" description="Disordered" evidence="1">
    <location>
        <begin position="491"/>
        <end position="532"/>
    </location>
</feature>